<dbReference type="InterPro" id="IPR015424">
    <property type="entry name" value="PyrdxlP-dep_Trfase"/>
</dbReference>
<keyword evidence="2" id="KW-0663">Pyridoxal phosphate</keyword>
<evidence type="ECO:0000256" key="1">
    <source>
        <dbReference type="ARBA" id="ARBA00005384"/>
    </source>
</evidence>
<dbReference type="Pfam" id="PF00392">
    <property type="entry name" value="GntR"/>
    <property type="match status" value="1"/>
</dbReference>
<dbReference type="SUPFAM" id="SSF46785">
    <property type="entry name" value="Winged helix' DNA-binding domain"/>
    <property type="match status" value="1"/>
</dbReference>
<reference evidence="7 8" key="1">
    <citation type="journal article" date="2011" name="Curr. Microbiol.">
        <title>Luteibacter jiangsuensis sp. nov.: a methamidophos-degrading bacterium isolated from a methamidophos-manufacturing factory.</title>
        <authorList>
            <person name="Wang L."/>
            <person name="Wang G.L."/>
            <person name="Li S.P."/>
            <person name="Jiang J.D."/>
        </authorList>
    </citation>
    <scope>NUCLEOTIDE SEQUENCE [LARGE SCALE GENOMIC DNA]</scope>
    <source>
        <strain evidence="7 8">CGMCC 1.10133</strain>
    </source>
</reference>
<dbReference type="InterPro" id="IPR051446">
    <property type="entry name" value="HTH_trans_reg/aminotransferase"/>
</dbReference>
<dbReference type="PANTHER" id="PTHR46577">
    <property type="entry name" value="HTH-TYPE TRANSCRIPTIONAL REGULATORY PROTEIN GABR"/>
    <property type="match status" value="1"/>
</dbReference>
<name>A0ABX0Q8N7_9GAMM</name>
<dbReference type="InterPro" id="IPR015421">
    <property type="entry name" value="PyrdxlP-dep_Trfase_major"/>
</dbReference>
<evidence type="ECO:0000256" key="3">
    <source>
        <dbReference type="ARBA" id="ARBA00023015"/>
    </source>
</evidence>
<keyword evidence="5" id="KW-0804">Transcription</keyword>
<keyword evidence="3" id="KW-0805">Transcription regulation</keyword>
<dbReference type="SMART" id="SM00345">
    <property type="entry name" value="HTH_GNTR"/>
    <property type="match status" value="1"/>
</dbReference>
<dbReference type="InterPro" id="IPR000524">
    <property type="entry name" value="Tscrpt_reg_HTH_GntR"/>
</dbReference>
<dbReference type="InterPro" id="IPR036390">
    <property type="entry name" value="WH_DNA-bd_sf"/>
</dbReference>
<dbReference type="CDD" id="cd00609">
    <property type="entry name" value="AAT_like"/>
    <property type="match status" value="1"/>
</dbReference>
<protein>
    <submittedName>
        <fullName evidence="7">PLP-dependent aminotransferase family protein</fullName>
    </submittedName>
</protein>
<dbReference type="Gene3D" id="3.40.640.10">
    <property type="entry name" value="Type I PLP-dependent aspartate aminotransferase-like (Major domain)"/>
    <property type="match status" value="1"/>
</dbReference>
<dbReference type="InterPro" id="IPR004839">
    <property type="entry name" value="Aminotransferase_I/II_large"/>
</dbReference>
<accession>A0ABX0Q8N7</accession>
<feature type="domain" description="HTH gntR-type" evidence="6">
    <location>
        <begin position="11"/>
        <end position="79"/>
    </location>
</feature>
<evidence type="ECO:0000259" key="6">
    <source>
        <dbReference type="PROSITE" id="PS50949"/>
    </source>
</evidence>
<evidence type="ECO:0000256" key="4">
    <source>
        <dbReference type="ARBA" id="ARBA00023125"/>
    </source>
</evidence>
<keyword evidence="8" id="KW-1185">Reference proteome</keyword>
<dbReference type="SUPFAM" id="SSF53383">
    <property type="entry name" value="PLP-dependent transferases"/>
    <property type="match status" value="1"/>
</dbReference>
<dbReference type="EMBL" id="JAAQQR010000012">
    <property type="protein sequence ID" value="NID06874.1"/>
    <property type="molecule type" value="Genomic_DNA"/>
</dbReference>
<comment type="similarity">
    <text evidence="1">In the C-terminal section; belongs to the class-I pyridoxal-phosphate-dependent aminotransferase family.</text>
</comment>
<evidence type="ECO:0000256" key="2">
    <source>
        <dbReference type="ARBA" id="ARBA00022898"/>
    </source>
</evidence>
<keyword evidence="7" id="KW-0032">Aminotransferase</keyword>
<dbReference type="RefSeq" id="WP_167129551.1">
    <property type="nucleotide sequence ID" value="NZ_JAAQQR010000012.1"/>
</dbReference>
<evidence type="ECO:0000256" key="5">
    <source>
        <dbReference type="ARBA" id="ARBA00023163"/>
    </source>
</evidence>
<dbReference type="PRINTS" id="PR00035">
    <property type="entry name" value="HTHGNTR"/>
</dbReference>
<keyword evidence="4" id="KW-0238">DNA-binding</keyword>
<dbReference type="Proteomes" id="UP001429601">
    <property type="component" value="Unassembled WGS sequence"/>
</dbReference>
<organism evidence="7 8">
    <name type="scientific">Luteibacter jiangsuensis</name>
    <dbReference type="NCBI Taxonomy" id="637577"/>
    <lineage>
        <taxon>Bacteria</taxon>
        <taxon>Pseudomonadati</taxon>
        <taxon>Pseudomonadota</taxon>
        <taxon>Gammaproteobacteria</taxon>
        <taxon>Lysobacterales</taxon>
        <taxon>Rhodanobacteraceae</taxon>
        <taxon>Luteibacter</taxon>
    </lineage>
</organism>
<evidence type="ECO:0000313" key="8">
    <source>
        <dbReference type="Proteomes" id="UP001429601"/>
    </source>
</evidence>
<dbReference type="CDD" id="cd07377">
    <property type="entry name" value="WHTH_GntR"/>
    <property type="match status" value="1"/>
</dbReference>
<dbReference type="InterPro" id="IPR036388">
    <property type="entry name" value="WH-like_DNA-bd_sf"/>
</dbReference>
<evidence type="ECO:0000313" key="7">
    <source>
        <dbReference type="EMBL" id="NID06874.1"/>
    </source>
</evidence>
<dbReference type="Pfam" id="PF00155">
    <property type="entry name" value="Aminotran_1_2"/>
    <property type="match status" value="1"/>
</dbReference>
<sequence>MEFSIPLQPGSPLGRQIFEGVRHAIRSGRLRAGDRLPSTRDLAEQWGVSRSVVVTAFEQLQAEGYIATRRGSGCFVSPEVAVKKPERPAAAIDLSRYGRHLSGAPSAGFVFPATRPGRRYDFAYGRGDVADFPFARWRRLLTKHARQASARELDYGPAAGHPSLREAICTHVRRSRGVSCEPSQVIVVNGSQQAIDLVARVLVDPGDAVAIENPHYQGTRAILAASGARLCPVDVDEAGLDPSNLPPSARALFLTPSHQFPTGGVLTMARRLAILDWANRCGAVVVEDDYDGEFRYDGQPLESLQGLDGGGRVIYVGTFSRTVFAALRIGYLIVPKALVGVFEAAKWLADRHTAGLEQRVLAEFIDSGSYELHLRRVRRSLATRRDALLDAMATAWGSTLRTTGEGAGAHVVLWLPTGSDERRAIDTAASHDVGVYPVSGYFLRHARPGLLLGYAQMTLPDIREGIRRLAASLTSR</sequence>
<dbReference type="PROSITE" id="PS50949">
    <property type="entry name" value="HTH_GNTR"/>
    <property type="match status" value="1"/>
</dbReference>
<keyword evidence="7" id="KW-0808">Transferase</keyword>
<proteinExistence type="inferred from homology"/>
<dbReference type="Gene3D" id="1.10.10.10">
    <property type="entry name" value="Winged helix-like DNA-binding domain superfamily/Winged helix DNA-binding domain"/>
    <property type="match status" value="1"/>
</dbReference>
<dbReference type="PANTHER" id="PTHR46577:SF1">
    <property type="entry name" value="HTH-TYPE TRANSCRIPTIONAL REGULATORY PROTEIN GABR"/>
    <property type="match status" value="1"/>
</dbReference>
<gene>
    <name evidence="7" type="ORF">HBF26_18450</name>
</gene>
<dbReference type="GO" id="GO:0008483">
    <property type="term" value="F:transaminase activity"/>
    <property type="evidence" value="ECO:0007669"/>
    <property type="project" value="UniProtKB-KW"/>
</dbReference>
<comment type="caution">
    <text evidence="7">The sequence shown here is derived from an EMBL/GenBank/DDBJ whole genome shotgun (WGS) entry which is preliminary data.</text>
</comment>